<comment type="caution">
    <text evidence="2">The sequence shown here is derived from an EMBL/GenBank/DDBJ whole genome shotgun (WGS) entry which is preliminary data.</text>
</comment>
<dbReference type="Proteomes" id="UP000784919">
    <property type="component" value="Unassembled WGS sequence"/>
</dbReference>
<evidence type="ECO:0000256" key="1">
    <source>
        <dbReference type="SAM" id="MobiDB-lite"/>
    </source>
</evidence>
<dbReference type="OrthoDB" id="4956081at2759"/>
<dbReference type="EMBL" id="SRPS01000776">
    <property type="protein sequence ID" value="KAG5954754.1"/>
    <property type="molecule type" value="Genomic_DNA"/>
</dbReference>
<reference evidence="2" key="1">
    <citation type="journal article" date="2020" name="bioRxiv">
        <title>Whole genome comparisons of ergot fungi reveals the divergence and evolution of species within the genus Claviceps are the result of varying mechanisms driving genome evolution and host range expansion.</title>
        <authorList>
            <person name="Wyka S.A."/>
            <person name="Mondo S.J."/>
            <person name="Liu M."/>
            <person name="Dettman J."/>
            <person name="Nalam V."/>
            <person name="Broders K.D."/>
        </authorList>
    </citation>
    <scope>NUCLEOTIDE SEQUENCE</scope>
    <source>
        <strain evidence="2">CCC 1102</strain>
    </source>
</reference>
<accession>A0A9P7MJW6</accession>
<proteinExistence type="predicted"/>
<organism evidence="2 3">
    <name type="scientific">Claviceps arundinis</name>
    <dbReference type="NCBI Taxonomy" id="1623583"/>
    <lineage>
        <taxon>Eukaryota</taxon>
        <taxon>Fungi</taxon>
        <taxon>Dikarya</taxon>
        <taxon>Ascomycota</taxon>
        <taxon>Pezizomycotina</taxon>
        <taxon>Sordariomycetes</taxon>
        <taxon>Hypocreomycetidae</taxon>
        <taxon>Hypocreales</taxon>
        <taxon>Clavicipitaceae</taxon>
        <taxon>Claviceps</taxon>
    </lineage>
</organism>
<feature type="compositionally biased region" description="Low complexity" evidence="1">
    <location>
        <begin position="31"/>
        <end position="43"/>
    </location>
</feature>
<protein>
    <submittedName>
        <fullName evidence="2">Uncharacterized protein</fullName>
    </submittedName>
</protein>
<feature type="region of interest" description="Disordered" evidence="1">
    <location>
        <begin position="25"/>
        <end position="54"/>
    </location>
</feature>
<gene>
    <name evidence="2" type="ORF">E4U56_007678</name>
</gene>
<evidence type="ECO:0000313" key="3">
    <source>
        <dbReference type="Proteomes" id="UP000784919"/>
    </source>
</evidence>
<evidence type="ECO:0000313" key="2">
    <source>
        <dbReference type="EMBL" id="KAG5954754.1"/>
    </source>
</evidence>
<dbReference type="AlphaFoldDB" id="A0A9P7MJW6"/>
<sequence length="182" mass="20304">MADQKEPSKHGRKNSLTKLLALAHRIRHPRSSSSQPGTSSAAAQYEQDPGIHVEDEVIISSQSLTEEDYVQYEVEAKYQKPSESGPVKPASRTQFVQMALIQRKIYRESQPAREAAWAEAAAARPNPPGSRPGLGALEPMGPLANEYCARFFPLECSEEEWNHILECYPDDRDELLALGRKS</sequence>
<name>A0A9P7MJW6_9HYPO</name>